<accession>A0A6H5I9W9</accession>
<dbReference type="CDD" id="cd01650">
    <property type="entry name" value="RT_nLTR_like"/>
    <property type="match status" value="1"/>
</dbReference>
<dbReference type="InterPro" id="IPR036691">
    <property type="entry name" value="Endo/exonu/phosph_ase_sf"/>
</dbReference>
<dbReference type="PROSITE" id="PS50878">
    <property type="entry name" value="RT_POL"/>
    <property type="match status" value="1"/>
</dbReference>
<dbReference type="GO" id="GO:0003824">
    <property type="term" value="F:catalytic activity"/>
    <property type="evidence" value="ECO:0007669"/>
    <property type="project" value="InterPro"/>
</dbReference>
<dbReference type="InterPro" id="IPR043502">
    <property type="entry name" value="DNA/RNA_pol_sf"/>
</dbReference>
<evidence type="ECO:0000313" key="4">
    <source>
        <dbReference type="Proteomes" id="UP000479190"/>
    </source>
</evidence>
<dbReference type="Pfam" id="PF00078">
    <property type="entry name" value="RVT_1"/>
    <property type="match status" value="1"/>
</dbReference>
<dbReference type="GO" id="GO:0071897">
    <property type="term" value="P:DNA biosynthetic process"/>
    <property type="evidence" value="ECO:0007669"/>
    <property type="project" value="UniProtKB-ARBA"/>
</dbReference>
<proteinExistence type="predicted"/>
<feature type="region of interest" description="Disordered" evidence="1">
    <location>
        <begin position="896"/>
        <end position="971"/>
    </location>
</feature>
<dbReference type="InterPro" id="IPR005135">
    <property type="entry name" value="Endo/exonuclease/phosphatase"/>
</dbReference>
<dbReference type="InterPro" id="IPR000477">
    <property type="entry name" value="RT_dom"/>
</dbReference>
<dbReference type="EMBL" id="CADCXV010000710">
    <property type="protein sequence ID" value="CAB0033462.1"/>
    <property type="molecule type" value="Genomic_DNA"/>
</dbReference>
<evidence type="ECO:0000313" key="3">
    <source>
        <dbReference type="EMBL" id="CAB0033462.1"/>
    </source>
</evidence>
<reference evidence="3 4" key="1">
    <citation type="submission" date="2020-02" db="EMBL/GenBank/DDBJ databases">
        <authorList>
            <person name="Ferguson B K."/>
        </authorList>
    </citation>
    <scope>NUCLEOTIDE SEQUENCE [LARGE SCALE GENOMIC DNA]</scope>
</reference>
<dbReference type="OrthoDB" id="7697131at2759"/>
<dbReference type="SUPFAM" id="SSF56672">
    <property type="entry name" value="DNA/RNA polymerases"/>
    <property type="match status" value="1"/>
</dbReference>
<evidence type="ECO:0000259" key="2">
    <source>
        <dbReference type="PROSITE" id="PS50878"/>
    </source>
</evidence>
<dbReference type="SUPFAM" id="SSF56219">
    <property type="entry name" value="DNase I-like"/>
    <property type="match status" value="1"/>
</dbReference>
<evidence type="ECO:0000256" key="1">
    <source>
        <dbReference type="SAM" id="MobiDB-lite"/>
    </source>
</evidence>
<dbReference type="Proteomes" id="UP000479190">
    <property type="component" value="Unassembled WGS sequence"/>
</dbReference>
<feature type="compositionally biased region" description="Basic and acidic residues" evidence="1">
    <location>
        <begin position="962"/>
        <end position="971"/>
    </location>
</feature>
<name>A0A6H5I9W9_9HYME</name>
<feature type="domain" description="Reverse transcriptase" evidence="2">
    <location>
        <begin position="455"/>
        <end position="719"/>
    </location>
</feature>
<gene>
    <name evidence="3" type="ORF">TBRA_LOCUS5370</name>
</gene>
<feature type="compositionally biased region" description="Basic and acidic residues" evidence="1">
    <location>
        <begin position="937"/>
        <end position="946"/>
    </location>
</feature>
<protein>
    <recommendedName>
        <fullName evidence="2">Reverse transcriptase domain-containing protein</fullName>
    </recommendedName>
</protein>
<sequence length="971" mass="108610">MVDQRIDVALLQEPWVYGVEPVGLPGSFRKFRSNSGKAAIIVNNDKMDCMQINELTAENAVSVWLRSGGLECCIVSLYCQYGANIDNEIAFLERVVESGYENVLLGLDANACNQLWFSKDARGRRRGEAGRRGEAIAEFIIATDLLILNQPSQYFTFSGPRGQSDIDLSLARGWRGSNWSWEIRPDLCHSDHNAIILVAEGGAPHGASAPYTEPRYRMTEQGAARVASFVKTEAEQFGLQSYSDLSPSEQVSLLESWVSAGSASTLQRKLPGGARITWWNDRLQSLKVHLGRMRRSYQASRRVNSTATESLRLAYRSKLGEYKKAITEAKNNDWRRFVQEKGSLDPWGVVYRICSGRGVSSDIARISKANTPCSSWSESAETLLGEFFPEDPDSVAPLPLARNGWDSPSWETSEVNSAFKSLKKGKAPGPDGISNVLLREMWYAIPCFVKVLLDACLQRGVFPDEWKIARIVVLYKGNGKDPSKARSYRPISLLNGMSKVLEILMVGRLNTIMSGLWCEKQYGFRKGKSTEDLLTDLVGMVRSSRSTYVAALLVDFKGAFDFLRWPRILDRLKETGMNDHEFSLWQSFFCNRRVFVANRGGDLKCWRDLQRGCPQGSIGGPILWNLALDELLRRLNDLGIPTVAYADDTTCLIQGDSRARVEAGVGSVLGEIYKWSDKYGVDVSEEKTQLILLKGAYSVKSRSVRVDRGGTPKWVAYTTEAKLLGCIIGERLSFTTHVKELREKLSSRLGGLRRVLRRSWGVQDRVARTWIKGIFEAMALYGAAAWGEALKRKDMREELIRCQRVVLSACMRVCHTVPTVAMQVLAGSPPWDLQCLMRRTGYRIRRGLALDDLDLIADDGSDVRSLLARCNEVAMDKWQEQWDSSDKGRVTMNTNQIDASETKGDKVEEMQGGGVGSLKDPKLVLQQQKLPKNQKAATERERELRMRQLAAAGKKGKGKGKNARDRSPLVQ</sequence>
<dbReference type="AlphaFoldDB" id="A0A6H5I9W9"/>
<dbReference type="Pfam" id="PF14529">
    <property type="entry name" value="Exo_endo_phos_2"/>
    <property type="match status" value="1"/>
</dbReference>
<feature type="compositionally biased region" description="Basic and acidic residues" evidence="1">
    <location>
        <begin position="900"/>
        <end position="909"/>
    </location>
</feature>
<keyword evidence="4" id="KW-1185">Reference proteome</keyword>
<dbReference type="PANTHER" id="PTHR19446">
    <property type="entry name" value="REVERSE TRANSCRIPTASES"/>
    <property type="match status" value="1"/>
</dbReference>
<dbReference type="Gene3D" id="3.60.10.10">
    <property type="entry name" value="Endonuclease/exonuclease/phosphatase"/>
    <property type="match status" value="1"/>
</dbReference>
<organism evidence="3 4">
    <name type="scientific">Trichogramma brassicae</name>
    <dbReference type="NCBI Taxonomy" id="86971"/>
    <lineage>
        <taxon>Eukaryota</taxon>
        <taxon>Metazoa</taxon>
        <taxon>Ecdysozoa</taxon>
        <taxon>Arthropoda</taxon>
        <taxon>Hexapoda</taxon>
        <taxon>Insecta</taxon>
        <taxon>Pterygota</taxon>
        <taxon>Neoptera</taxon>
        <taxon>Endopterygota</taxon>
        <taxon>Hymenoptera</taxon>
        <taxon>Apocrita</taxon>
        <taxon>Proctotrupomorpha</taxon>
        <taxon>Chalcidoidea</taxon>
        <taxon>Trichogrammatidae</taxon>
        <taxon>Trichogramma</taxon>
    </lineage>
</organism>